<protein>
    <submittedName>
        <fullName evidence="1">Uncharacterized protein</fullName>
    </submittedName>
</protein>
<organism evidence="1 2">
    <name type="scientific">Phytophthora cactorum</name>
    <dbReference type="NCBI Taxonomy" id="29920"/>
    <lineage>
        <taxon>Eukaryota</taxon>
        <taxon>Sar</taxon>
        <taxon>Stramenopiles</taxon>
        <taxon>Oomycota</taxon>
        <taxon>Peronosporomycetes</taxon>
        <taxon>Peronosporales</taxon>
        <taxon>Peronosporaceae</taxon>
        <taxon>Phytophthora</taxon>
    </lineage>
</organism>
<evidence type="ECO:0000313" key="2">
    <source>
        <dbReference type="Proteomes" id="UP000688947"/>
    </source>
</evidence>
<evidence type="ECO:0000313" key="1">
    <source>
        <dbReference type="EMBL" id="KAG6969694.1"/>
    </source>
</evidence>
<dbReference type="EMBL" id="JAENGZ010000090">
    <property type="protein sequence ID" value="KAG6969694.1"/>
    <property type="molecule type" value="Genomic_DNA"/>
</dbReference>
<accession>A0A8T1UT86</accession>
<name>A0A8T1UT86_9STRA</name>
<dbReference type="AlphaFoldDB" id="A0A8T1UT86"/>
<dbReference type="Proteomes" id="UP000688947">
    <property type="component" value="Unassembled WGS sequence"/>
</dbReference>
<sequence>MKSWILATLKLARVRTVPVVLSKIMKSITSLKKSLQQLFTNSPQRLCQTSLKK</sequence>
<reference evidence="1" key="1">
    <citation type="submission" date="2021-01" db="EMBL/GenBank/DDBJ databases">
        <title>Phytophthora aleatoria, a newly-described species from Pinus radiata is distinct from Phytophthora cactorum isolates based on comparative genomics.</title>
        <authorList>
            <person name="Mcdougal R."/>
            <person name="Panda P."/>
            <person name="Williams N."/>
            <person name="Studholme D.J."/>
        </authorList>
    </citation>
    <scope>NUCLEOTIDE SEQUENCE</scope>
    <source>
        <strain evidence="1">NZFS 3830</strain>
    </source>
</reference>
<proteinExistence type="predicted"/>
<comment type="caution">
    <text evidence="1">The sequence shown here is derived from an EMBL/GenBank/DDBJ whole genome shotgun (WGS) entry which is preliminary data.</text>
</comment>
<gene>
    <name evidence="1" type="ORF">JG687_00003067</name>
</gene>